<organism evidence="3 4">
    <name type="scientific">Lasiosphaeris hirsuta</name>
    <dbReference type="NCBI Taxonomy" id="260670"/>
    <lineage>
        <taxon>Eukaryota</taxon>
        <taxon>Fungi</taxon>
        <taxon>Dikarya</taxon>
        <taxon>Ascomycota</taxon>
        <taxon>Pezizomycotina</taxon>
        <taxon>Sordariomycetes</taxon>
        <taxon>Sordariomycetidae</taxon>
        <taxon>Sordariales</taxon>
        <taxon>Lasiosphaeriaceae</taxon>
        <taxon>Lasiosphaeris</taxon>
    </lineage>
</organism>
<feature type="compositionally biased region" description="Low complexity" evidence="2">
    <location>
        <begin position="97"/>
        <end position="115"/>
    </location>
</feature>
<feature type="compositionally biased region" description="Pro residues" evidence="2">
    <location>
        <begin position="87"/>
        <end position="96"/>
    </location>
</feature>
<dbReference type="Gene3D" id="3.40.50.150">
    <property type="entry name" value="Vaccinia Virus protein VP39"/>
    <property type="match status" value="1"/>
</dbReference>
<feature type="region of interest" description="Disordered" evidence="2">
    <location>
        <begin position="1"/>
        <end position="180"/>
    </location>
</feature>
<accession>A0AA40ASA2</accession>
<protein>
    <submittedName>
        <fullName evidence="3">S-adenosyl-L-methionine-dependent methyltransferase</fullName>
    </submittedName>
</protein>
<sequence>MLPAPTSASSASRPTEFAKDSTPPRPPTPSTTLPPLFSTIAPAAPTSLTPPLPPLPSLSSLFQFEPPSSEALPPISTLLPSESLPLSLPPPEPSPFKPFKTKPLSLELSCDSPGPSAGPSPPVHRAEEPESHSKGRAHDHQQDSPRRADIEAAAEDDVEDEDEFAITDGYDTRSSKSTSATSTIYAHTFENGRRYQHFKNGRYPIPNDDLELNREDMKHAMLLELTDGKLFYAPIGDNPQSILDIGTGTGVWAMDVGDQFPSARVRGVDLSPTQPQWVPPNVDFLVDDCEKDDWLARDVDLVHLRFMIIILKDVPTVLKRGYESLKPGGWIELQELCAEVLCEDGTMPDNDPVKYTYELAAQAFAKFGMRVTLPKDLEPLLRDAGYENIQCVVKKVPIGVWARDKTMRLIGMYQKMAVLDLLPAVAGRPFAALGMSEIESQVTIAHTRRGLNDASVHRYFHYYFWFAQKPFG</sequence>
<dbReference type="GO" id="GO:0008168">
    <property type="term" value="F:methyltransferase activity"/>
    <property type="evidence" value="ECO:0007669"/>
    <property type="project" value="UniProtKB-KW"/>
</dbReference>
<dbReference type="Pfam" id="PF13489">
    <property type="entry name" value="Methyltransf_23"/>
    <property type="match status" value="1"/>
</dbReference>
<dbReference type="InterPro" id="IPR029063">
    <property type="entry name" value="SAM-dependent_MTases_sf"/>
</dbReference>
<dbReference type="SUPFAM" id="SSF53335">
    <property type="entry name" value="S-adenosyl-L-methionine-dependent methyltransferases"/>
    <property type="match status" value="1"/>
</dbReference>
<evidence type="ECO:0000313" key="3">
    <source>
        <dbReference type="EMBL" id="KAK0721052.1"/>
    </source>
</evidence>
<dbReference type="PANTHER" id="PTHR43591:SF10">
    <property type="entry name" value="ABC TRANSMEMBRANE TYPE-1 DOMAIN-CONTAINING PROTEIN-RELATED"/>
    <property type="match status" value="1"/>
</dbReference>
<keyword evidence="4" id="KW-1185">Reference proteome</keyword>
<evidence type="ECO:0000256" key="1">
    <source>
        <dbReference type="ARBA" id="ARBA00038158"/>
    </source>
</evidence>
<dbReference type="GO" id="GO:0032259">
    <property type="term" value="P:methylation"/>
    <property type="evidence" value="ECO:0007669"/>
    <property type="project" value="UniProtKB-KW"/>
</dbReference>
<keyword evidence="3" id="KW-0808">Transferase</keyword>
<dbReference type="CDD" id="cd02440">
    <property type="entry name" value="AdoMet_MTases"/>
    <property type="match status" value="1"/>
</dbReference>
<feature type="compositionally biased region" description="Low complexity" evidence="2">
    <location>
        <begin position="1"/>
        <end position="15"/>
    </location>
</feature>
<feature type="compositionally biased region" description="Acidic residues" evidence="2">
    <location>
        <begin position="152"/>
        <end position="165"/>
    </location>
</feature>
<feature type="compositionally biased region" description="Low complexity" evidence="2">
    <location>
        <begin position="30"/>
        <end position="47"/>
    </location>
</feature>
<dbReference type="PANTHER" id="PTHR43591">
    <property type="entry name" value="METHYLTRANSFERASE"/>
    <property type="match status" value="1"/>
</dbReference>
<comment type="similarity">
    <text evidence="1">Belongs to the methyltransferase superfamily. LaeA methyltransferase family.</text>
</comment>
<proteinExistence type="inferred from homology"/>
<gene>
    <name evidence="3" type="ORF">B0H67DRAFT_485851</name>
</gene>
<name>A0AA40ASA2_9PEZI</name>
<reference evidence="3" key="1">
    <citation type="submission" date="2023-06" db="EMBL/GenBank/DDBJ databases">
        <title>Genome-scale phylogeny and comparative genomics of the fungal order Sordariales.</title>
        <authorList>
            <consortium name="Lawrence Berkeley National Laboratory"/>
            <person name="Hensen N."/>
            <person name="Bonometti L."/>
            <person name="Westerberg I."/>
            <person name="Brannstrom I.O."/>
            <person name="Guillou S."/>
            <person name="Cros-Aarteil S."/>
            <person name="Calhoun S."/>
            <person name="Haridas S."/>
            <person name="Kuo A."/>
            <person name="Mondo S."/>
            <person name="Pangilinan J."/>
            <person name="Riley R."/>
            <person name="Labutti K."/>
            <person name="Andreopoulos B."/>
            <person name="Lipzen A."/>
            <person name="Chen C."/>
            <person name="Yanf M."/>
            <person name="Daum C."/>
            <person name="Ng V."/>
            <person name="Clum A."/>
            <person name="Steindorff A."/>
            <person name="Ohm R."/>
            <person name="Martin F."/>
            <person name="Silar P."/>
            <person name="Natvig D."/>
            <person name="Lalanne C."/>
            <person name="Gautier V."/>
            <person name="Ament-Velasquez S.L."/>
            <person name="Kruys A."/>
            <person name="Hutchinson M.I."/>
            <person name="Powell A.J."/>
            <person name="Barry K."/>
            <person name="Miller A.N."/>
            <person name="Grigoriev I.V."/>
            <person name="Debuchy R."/>
            <person name="Gladieux P."/>
            <person name="Thoren M.H."/>
            <person name="Johannesson H."/>
        </authorList>
    </citation>
    <scope>NUCLEOTIDE SEQUENCE</scope>
    <source>
        <strain evidence="3">SMH4607-1</strain>
    </source>
</reference>
<comment type="caution">
    <text evidence="3">The sequence shown here is derived from an EMBL/GenBank/DDBJ whole genome shotgun (WGS) entry which is preliminary data.</text>
</comment>
<dbReference type="EMBL" id="JAUKUA010000003">
    <property type="protein sequence ID" value="KAK0721052.1"/>
    <property type="molecule type" value="Genomic_DNA"/>
</dbReference>
<evidence type="ECO:0000313" key="4">
    <source>
        <dbReference type="Proteomes" id="UP001172102"/>
    </source>
</evidence>
<dbReference type="Proteomes" id="UP001172102">
    <property type="component" value="Unassembled WGS sequence"/>
</dbReference>
<feature type="compositionally biased region" description="Basic and acidic residues" evidence="2">
    <location>
        <begin position="124"/>
        <end position="150"/>
    </location>
</feature>
<evidence type="ECO:0000256" key="2">
    <source>
        <dbReference type="SAM" id="MobiDB-lite"/>
    </source>
</evidence>
<feature type="compositionally biased region" description="Low complexity" evidence="2">
    <location>
        <begin position="57"/>
        <end position="86"/>
    </location>
</feature>
<dbReference type="AlphaFoldDB" id="A0AA40ASA2"/>
<keyword evidence="3" id="KW-0489">Methyltransferase</keyword>